<dbReference type="EMBL" id="BMAV01011672">
    <property type="protein sequence ID" value="GFY57685.1"/>
    <property type="molecule type" value="Genomic_DNA"/>
</dbReference>
<dbReference type="OrthoDB" id="204058at2759"/>
<name>A0A8X6XS55_9ARAC</name>
<gene>
    <name evidence="3" type="primary">Khk</name>
    <name evidence="3" type="ORF">TNIN_225561</name>
</gene>
<dbReference type="Pfam" id="PF00294">
    <property type="entry name" value="PfkB"/>
    <property type="match status" value="1"/>
</dbReference>
<comment type="caution">
    <text evidence="3">The sequence shown here is derived from an EMBL/GenBank/DDBJ whole genome shotgun (WGS) entry which is preliminary data.</text>
</comment>
<feature type="domain" description="Carbohydrate kinase PfkB" evidence="2">
    <location>
        <begin position="3"/>
        <end position="290"/>
    </location>
</feature>
<dbReference type="GO" id="GO:0004454">
    <property type="term" value="F:ketohexokinase activity"/>
    <property type="evidence" value="ECO:0007669"/>
    <property type="project" value="InterPro"/>
</dbReference>
<accession>A0A8X6XS55</accession>
<evidence type="ECO:0000313" key="3">
    <source>
        <dbReference type="EMBL" id="GFY57685.1"/>
    </source>
</evidence>
<reference evidence="3" key="1">
    <citation type="submission" date="2020-08" db="EMBL/GenBank/DDBJ databases">
        <title>Multicomponent nature underlies the extraordinary mechanical properties of spider dragline silk.</title>
        <authorList>
            <person name="Kono N."/>
            <person name="Nakamura H."/>
            <person name="Mori M."/>
            <person name="Yoshida Y."/>
            <person name="Ohtoshi R."/>
            <person name="Malay A.D."/>
            <person name="Moran D.A.P."/>
            <person name="Tomita M."/>
            <person name="Numata K."/>
            <person name="Arakawa K."/>
        </authorList>
    </citation>
    <scope>NUCLEOTIDE SEQUENCE</scope>
</reference>
<dbReference type="CDD" id="cd01939">
    <property type="entry name" value="Ketohexokinase"/>
    <property type="match status" value="1"/>
</dbReference>
<protein>
    <submittedName>
        <fullName evidence="3">Ketohexokinase</fullName>
    </submittedName>
</protein>
<dbReference type="GO" id="GO:0006000">
    <property type="term" value="P:fructose metabolic process"/>
    <property type="evidence" value="ECO:0007669"/>
    <property type="project" value="InterPro"/>
</dbReference>
<dbReference type="AlphaFoldDB" id="A0A8X6XS55"/>
<dbReference type="PANTHER" id="PTHR42774">
    <property type="entry name" value="PHOSPHOTRANSFERASE SYSTEM TRANSPORT PROTEIN"/>
    <property type="match status" value="1"/>
</dbReference>
<dbReference type="Gene3D" id="3.40.1190.20">
    <property type="match status" value="1"/>
</dbReference>
<dbReference type="InterPro" id="IPR052562">
    <property type="entry name" value="Ketohexokinase-related"/>
</dbReference>
<feature type="signal peptide" evidence="1">
    <location>
        <begin position="1"/>
        <end position="21"/>
    </location>
</feature>
<keyword evidence="1" id="KW-0732">Signal</keyword>
<dbReference type="SUPFAM" id="SSF53613">
    <property type="entry name" value="Ribokinase-like"/>
    <property type="match status" value="1"/>
</dbReference>
<dbReference type="InterPro" id="IPR029056">
    <property type="entry name" value="Ribokinase-like"/>
</dbReference>
<evidence type="ECO:0000256" key="1">
    <source>
        <dbReference type="SAM" id="SignalP"/>
    </source>
</evidence>
<keyword evidence="4" id="KW-1185">Reference proteome</keyword>
<evidence type="ECO:0000259" key="2">
    <source>
        <dbReference type="Pfam" id="PF00294"/>
    </source>
</evidence>
<dbReference type="Proteomes" id="UP000886998">
    <property type="component" value="Unassembled WGS sequence"/>
</dbReference>
<sequence length="309" mass="34404">MDKKVLCVGLCCLDCVMYCKSYPVQDSDQRCVSHSWQRGGNASNSCSVFAEFNVPIEILGTMSYDIGGQFMKKDFEEYGICIENCHFYEEYESPISTNLINIQNGSRTIVHSNKNMPEVTFEDFKCLDLNNYSWIHFECRPYYEDLKRMIKHIREWNAEKNRDPIIISIEIEKPRMGINTMDVLAWGDFIFISKDFGIACGYSDMTSAVKALSSSLKPGAVIICPWGEKGACARTADGSVVVSEAYPPEKILTTLGAGDTFIAATIIALLKGEEVVNAIDIGCKVAGEKCGMYDTKGLAKLFPLLLSLS</sequence>
<dbReference type="InterPro" id="IPR034093">
    <property type="entry name" value="KHK"/>
</dbReference>
<feature type="chain" id="PRO_5036445033" evidence="1">
    <location>
        <begin position="22"/>
        <end position="309"/>
    </location>
</feature>
<dbReference type="InterPro" id="IPR011611">
    <property type="entry name" value="PfkB_dom"/>
</dbReference>
<organism evidence="3 4">
    <name type="scientific">Trichonephila inaurata madagascariensis</name>
    <dbReference type="NCBI Taxonomy" id="2747483"/>
    <lineage>
        <taxon>Eukaryota</taxon>
        <taxon>Metazoa</taxon>
        <taxon>Ecdysozoa</taxon>
        <taxon>Arthropoda</taxon>
        <taxon>Chelicerata</taxon>
        <taxon>Arachnida</taxon>
        <taxon>Araneae</taxon>
        <taxon>Araneomorphae</taxon>
        <taxon>Entelegynae</taxon>
        <taxon>Araneoidea</taxon>
        <taxon>Nephilidae</taxon>
        <taxon>Trichonephila</taxon>
        <taxon>Trichonephila inaurata</taxon>
    </lineage>
</organism>
<evidence type="ECO:0000313" key="4">
    <source>
        <dbReference type="Proteomes" id="UP000886998"/>
    </source>
</evidence>
<proteinExistence type="predicted"/>
<dbReference type="PANTHER" id="PTHR42774:SF3">
    <property type="entry name" value="KETOHEXOKINASE"/>
    <property type="match status" value="1"/>
</dbReference>